<evidence type="ECO:0000313" key="3">
    <source>
        <dbReference type="Proteomes" id="UP000006380"/>
    </source>
</evidence>
<dbReference type="RefSeq" id="WP_009650226.1">
    <property type="nucleotide sequence ID" value="NC_009715.2"/>
</dbReference>
<accession>A7GXV5</accession>
<evidence type="ECO:0000256" key="1">
    <source>
        <dbReference type="SAM" id="SignalP"/>
    </source>
</evidence>
<gene>
    <name evidence="2" type="ORF">CCV52592_0134</name>
</gene>
<keyword evidence="3" id="KW-1185">Reference proteome</keyword>
<feature type="chain" id="PRO_5002709673" description="DUF1104 domain-containing protein" evidence="1">
    <location>
        <begin position="18"/>
        <end position="138"/>
    </location>
</feature>
<name>A7GXV5_CAMC5</name>
<dbReference type="Pfam" id="PF06518">
    <property type="entry name" value="DUF1104"/>
    <property type="match status" value="1"/>
</dbReference>
<dbReference type="InterPro" id="IPR038310">
    <property type="entry name" value="DUF1104_sf"/>
</dbReference>
<dbReference type="STRING" id="360105.CCV52592_0134"/>
<proteinExistence type="predicted"/>
<organism evidence="2 3">
    <name type="scientific">Campylobacter curvus (strain 525.92)</name>
    <dbReference type="NCBI Taxonomy" id="360105"/>
    <lineage>
        <taxon>Bacteria</taxon>
        <taxon>Pseudomonadati</taxon>
        <taxon>Campylobacterota</taxon>
        <taxon>Epsilonproteobacteria</taxon>
        <taxon>Campylobacterales</taxon>
        <taxon>Campylobacteraceae</taxon>
        <taxon>Campylobacter</taxon>
    </lineage>
</organism>
<dbReference type="EMBL" id="CP000767">
    <property type="protein sequence ID" value="EAU00218.1"/>
    <property type="molecule type" value="Genomic_DNA"/>
</dbReference>
<dbReference type="AlphaFoldDB" id="A7GXV5"/>
<reference evidence="2" key="1">
    <citation type="submission" date="2016-07" db="EMBL/GenBank/DDBJ databases">
        <title>Comparative genomics of the Campylobacter concisus group.</title>
        <authorList>
            <person name="Miller W.G."/>
            <person name="Yee E."/>
            <person name="Chapman M.H."/>
            <person name="Huynh S."/>
            <person name="Bono J.L."/>
            <person name="On S.L.W."/>
            <person name="StLeger J."/>
            <person name="Foster G."/>
            <person name="Parker C.T."/>
        </authorList>
    </citation>
    <scope>NUCLEOTIDE SEQUENCE</scope>
    <source>
        <strain evidence="2">525.92</strain>
    </source>
</reference>
<protein>
    <recommendedName>
        <fullName evidence="4">DUF1104 domain-containing protein</fullName>
    </recommendedName>
</protein>
<dbReference type="Gene3D" id="1.20.120.1430">
    <property type="entry name" value="HP0721 helical bundle"/>
    <property type="match status" value="1"/>
</dbReference>
<evidence type="ECO:0008006" key="4">
    <source>
        <dbReference type="Google" id="ProtNLM"/>
    </source>
</evidence>
<evidence type="ECO:0000313" key="2">
    <source>
        <dbReference type="EMBL" id="EAU00218.1"/>
    </source>
</evidence>
<dbReference type="Proteomes" id="UP000006380">
    <property type="component" value="Chromosome"/>
</dbReference>
<dbReference type="InterPro" id="IPR009488">
    <property type="entry name" value="DUF1104"/>
</dbReference>
<dbReference type="KEGG" id="ccv:CCV52592_0134"/>
<sequence>MKKIALVAVLMAGSMFAASLEKSTNEELYAMMANADAKTLSDIAFEIDKRVGELKAQIKDTKRGFKSEMRKKLEAMSAADRYKFMQDFRTGYNEKVSALSVKDADRLDIELKKMDDDFDKHRHEGGFMDGKKFDKKHD</sequence>
<keyword evidence="1" id="KW-0732">Signal</keyword>
<dbReference type="OrthoDB" id="5355579at2"/>
<dbReference type="HOGENOM" id="CLU_1851429_0_0_7"/>
<feature type="signal peptide" evidence="1">
    <location>
        <begin position="1"/>
        <end position="17"/>
    </location>
</feature>